<dbReference type="GO" id="GO:0005737">
    <property type="term" value="C:cytoplasm"/>
    <property type="evidence" value="ECO:0007669"/>
    <property type="project" value="TreeGrafter"/>
</dbReference>
<gene>
    <name evidence="1" type="ORF">C6P46_000902</name>
</gene>
<dbReference type="SUPFAM" id="SSF52833">
    <property type="entry name" value="Thioredoxin-like"/>
    <property type="match status" value="1"/>
</dbReference>
<accession>A0A9P6W833</accession>
<dbReference type="PANTHER" id="PTHR45694">
    <property type="entry name" value="GLUTAREDOXIN 2"/>
    <property type="match status" value="1"/>
</dbReference>
<sequence length="146" mass="15757">MLSSLTRYARSFFTSAPISQEQAQAAKDTVESLIGSPIAVFSKSYCPYCLGIHAWKRFRARAVDTGTDILFAAGTEAKSILGSHGVASRMKVIELDREALGGPIQQYLAEKAGATKIYIKGQNIGGCSDLKKLQQQGKLKDMLAQA</sequence>
<organism evidence="1 2">
    <name type="scientific">Rhodotorula mucilaginosa</name>
    <name type="common">Yeast</name>
    <name type="synonym">Rhodotorula rubra</name>
    <dbReference type="NCBI Taxonomy" id="5537"/>
    <lineage>
        <taxon>Eukaryota</taxon>
        <taxon>Fungi</taxon>
        <taxon>Dikarya</taxon>
        <taxon>Basidiomycota</taxon>
        <taxon>Pucciniomycotina</taxon>
        <taxon>Microbotryomycetes</taxon>
        <taxon>Sporidiobolales</taxon>
        <taxon>Sporidiobolaceae</taxon>
        <taxon>Rhodotorula</taxon>
    </lineage>
</organism>
<dbReference type="GO" id="GO:0034599">
    <property type="term" value="P:cellular response to oxidative stress"/>
    <property type="evidence" value="ECO:0007669"/>
    <property type="project" value="TreeGrafter"/>
</dbReference>
<name>A0A9P6W833_RHOMI</name>
<dbReference type="Proteomes" id="UP000777482">
    <property type="component" value="Unassembled WGS sequence"/>
</dbReference>
<dbReference type="AlphaFoldDB" id="A0A9P6W833"/>
<evidence type="ECO:0000313" key="1">
    <source>
        <dbReference type="EMBL" id="KAG0664765.1"/>
    </source>
</evidence>
<dbReference type="EMBL" id="PUHQ01000012">
    <property type="protein sequence ID" value="KAG0664765.1"/>
    <property type="molecule type" value="Genomic_DNA"/>
</dbReference>
<keyword evidence="2" id="KW-1185">Reference proteome</keyword>
<evidence type="ECO:0008006" key="3">
    <source>
        <dbReference type="Google" id="ProtNLM"/>
    </source>
</evidence>
<comment type="caution">
    <text evidence="1">The sequence shown here is derived from an EMBL/GenBank/DDBJ whole genome shotgun (WGS) entry which is preliminary data.</text>
</comment>
<dbReference type="InterPro" id="IPR036249">
    <property type="entry name" value="Thioredoxin-like_sf"/>
</dbReference>
<proteinExistence type="predicted"/>
<dbReference type="OrthoDB" id="418495at2759"/>
<evidence type="ECO:0000313" key="2">
    <source>
        <dbReference type="Proteomes" id="UP000777482"/>
    </source>
</evidence>
<reference evidence="1 2" key="1">
    <citation type="submission" date="2020-11" db="EMBL/GenBank/DDBJ databases">
        <title>Kefir isolates.</title>
        <authorList>
            <person name="Marcisauskas S."/>
            <person name="Kim Y."/>
            <person name="Blasche S."/>
        </authorList>
    </citation>
    <scope>NUCLEOTIDE SEQUENCE [LARGE SCALE GENOMIC DNA]</scope>
    <source>
        <strain evidence="1 2">KR</strain>
    </source>
</reference>
<protein>
    <recommendedName>
        <fullName evidence="3">Glutaredoxin domain-containing protein</fullName>
    </recommendedName>
</protein>
<dbReference type="GO" id="GO:0015038">
    <property type="term" value="F:glutathione disulfide oxidoreductase activity"/>
    <property type="evidence" value="ECO:0007669"/>
    <property type="project" value="TreeGrafter"/>
</dbReference>
<dbReference type="Gene3D" id="3.40.30.10">
    <property type="entry name" value="Glutaredoxin"/>
    <property type="match status" value="1"/>
</dbReference>
<dbReference type="PANTHER" id="PTHR45694:SF18">
    <property type="entry name" value="GLUTAREDOXIN-1-RELATED"/>
    <property type="match status" value="1"/>
</dbReference>
<dbReference type="PROSITE" id="PS51354">
    <property type="entry name" value="GLUTAREDOXIN_2"/>
    <property type="match status" value="1"/>
</dbReference>